<comment type="similarity">
    <text evidence="2 10">Belongs to the ABC-4 integral membrane protein family. FtsX subfamily.</text>
</comment>
<evidence type="ECO:0000313" key="14">
    <source>
        <dbReference type="EMBL" id="MDQ0166316.1"/>
    </source>
</evidence>
<evidence type="ECO:0000313" key="15">
    <source>
        <dbReference type="Proteomes" id="UP001235840"/>
    </source>
</evidence>
<dbReference type="Pfam" id="PF18075">
    <property type="entry name" value="FtsX_ECD"/>
    <property type="match status" value="1"/>
</dbReference>
<organism evidence="14 15">
    <name type="scientific">Caldalkalibacillus horti</name>
    <dbReference type="NCBI Taxonomy" id="77523"/>
    <lineage>
        <taxon>Bacteria</taxon>
        <taxon>Bacillati</taxon>
        <taxon>Bacillota</taxon>
        <taxon>Bacilli</taxon>
        <taxon>Bacillales</taxon>
        <taxon>Bacillaceae</taxon>
        <taxon>Caldalkalibacillus</taxon>
    </lineage>
</organism>
<evidence type="ECO:0000256" key="11">
    <source>
        <dbReference type="SAM" id="Phobius"/>
    </source>
</evidence>
<comment type="subcellular location">
    <subcellularLocation>
        <location evidence="1">Cell membrane</location>
        <topology evidence="1">Multi-pass membrane protein</topology>
    </subcellularLocation>
</comment>
<feature type="domain" description="ABC3 transporter permease C-terminal" evidence="12">
    <location>
        <begin position="176"/>
        <end position="289"/>
    </location>
</feature>
<dbReference type="NCBIfam" id="NF038347">
    <property type="entry name" value="FtsX_Gpos"/>
    <property type="match status" value="1"/>
</dbReference>
<dbReference type="Proteomes" id="UP001235840">
    <property type="component" value="Unassembled WGS sequence"/>
</dbReference>
<comment type="caution">
    <text evidence="14">The sequence shown here is derived from an EMBL/GenBank/DDBJ whole genome shotgun (WGS) entry which is preliminary data.</text>
</comment>
<feature type="transmembrane region" description="Helical" evidence="11">
    <location>
        <begin position="173"/>
        <end position="198"/>
    </location>
</feature>
<dbReference type="RefSeq" id="WP_307394419.1">
    <property type="nucleotide sequence ID" value="NZ_BAAADK010000020.1"/>
</dbReference>
<feature type="domain" description="FtsX extracellular" evidence="13">
    <location>
        <begin position="59"/>
        <end position="153"/>
    </location>
</feature>
<accession>A0ABT9VZ99</accession>
<evidence type="ECO:0000256" key="7">
    <source>
        <dbReference type="ARBA" id="ARBA00022989"/>
    </source>
</evidence>
<evidence type="ECO:0000256" key="10">
    <source>
        <dbReference type="PIRNR" id="PIRNR003097"/>
    </source>
</evidence>
<evidence type="ECO:0000256" key="5">
    <source>
        <dbReference type="ARBA" id="ARBA00022618"/>
    </source>
</evidence>
<keyword evidence="7 11" id="KW-1133">Transmembrane helix</keyword>
<evidence type="ECO:0000256" key="6">
    <source>
        <dbReference type="ARBA" id="ARBA00022692"/>
    </source>
</evidence>
<feature type="transmembrane region" description="Helical" evidence="11">
    <location>
        <begin position="21"/>
        <end position="44"/>
    </location>
</feature>
<dbReference type="Gene3D" id="3.30.70.3040">
    <property type="match status" value="1"/>
</dbReference>
<keyword evidence="6 11" id="KW-0812">Transmembrane</keyword>
<evidence type="ECO:0000256" key="9">
    <source>
        <dbReference type="ARBA" id="ARBA00023306"/>
    </source>
</evidence>
<evidence type="ECO:0000256" key="3">
    <source>
        <dbReference type="ARBA" id="ARBA00021907"/>
    </source>
</evidence>
<dbReference type="EMBL" id="JAUSTY010000008">
    <property type="protein sequence ID" value="MDQ0166316.1"/>
    <property type="molecule type" value="Genomic_DNA"/>
</dbReference>
<evidence type="ECO:0000259" key="12">
    <source>
        <dbReference type="Pfam" id="PF02687"/>
    </source>
</evidence>
<keyword evidence="15" id="KW-1185">Reference proteome</keyword>
<proteinExistence type="inferred from homology"/>
<keyword evidence="9 10" id="KW-0131">Cell cycle</keyword>
<comment type="function">
    <text evidence="10">Part of the ABC transporter FtsEX involved in asymmetric cellular division facilitating the initiation of sporulation.</text>
</comment>
<dbReference type="InterPro" id="IPR003838">
    <property type="entry name" value="ABC3_permease_C"/>
</dbReference>
<reference evidence="14 15" key="1">
    <citation type="submission" date="2023-07" db="EMBL/GenBank/DDBJ databases">
        <title>Genomic Encyclopedia of Type Strains, Phase IV (KMG-IV): sequencing the most valuable type-strain genomes for metagenomic binning, comparative biology and taxonomic classification.</title>
        <authorList>
            <person name="Goeker M."/>
        </authorList>
    </citation>
    <scope>NUCLEOTIDE SEQUENCE [LARGE SCALE GENOMIC DNA]</scope>
    <source>
        <strain evidence="14 15">DSM 12751</strain>
    </source>
</reference>
<sequence length="298" mass="33089">MKIRTLGRHVREGVKNLGRNGWMTVASALSVTITLLILGIFLLLAMNVNSFAQEIEDQVEIRVFLDLESGEEEIAAVEQGLEALSGVRAITYVPKDEGIENFISSMGEQGQHFEEFKDDNNPLPDVFVVQAIDPHGTEQLAQQIEQFDHVYRVNYGAGTVERLFAVTNTVRNIGLIFIIGLAFTAMLLIANTIKITIVARSREIEIMKLVGATNMFIRWPFFIEGLLLGIMGSIIPIAILLVGYQQLLEAVGQTLEIHFFALLPIYPLAYQISGLLLGIGAFIGIWGSITSVRRFLRI</sequence>
<dbReference type="InterPro" id="IPR058204">
    <property type="entry name" value="FtsX_firmicutes-type"/>
</dbReference>
<dbReference type="InterPro" id="IPR004513">
    <property type="entry name" value="FtsX"/>
</dbReference>
<dbReference type="PANTHER" id="PTHR47755:SF1">
    <property type="entry name" value="CELL DIVISION PROTEIN FTSX"/>
    <property type="match status" value="1"/>
</dbReference>
<dbReference type="PANTHER" id="PTHR47755">
    <property type="entry name" value="CELL DIVISION PROTEIN FTSX"/>
    <property type="match status" value="1"/>
</dbReference>
<feature type="transmembrane region" description="Helical" evidence="11">
    <location>
        <begin position="219"/>
        <end position="244"/>
    </location>
</feature>
<evidence type="ECO:0000256" key="1">
    <source>
        <dbReference type="ARBA" id="ARBA00004651"/>
    </source>
</evidence>
<gene>
    <name evidence="14" type="ORF">J2S11_002220</name>
</gene>
<keyword evidence="4 10" id="KW-1003">Cell membrane</keyword>
<dbReference type="PIRSF" id="PIRSF003097">
    <property type="entry name" value="FtsX"/>
    <property type="match status" value="1"/>
</dbReference>
<dbReference type="InterPro" id="IPR040690">
    <property type="entry name" value="FtsX_ECD"/>
</dbReference>
<feature type="transmembrane region" description="Helical" evidence="11">
    <location>
        <begin position="264"/>
        <end position="289"/>
    </location>
</feature>
<protein>
    <recommendedName>
        <fullName evidence="3 10">Cell division protein FtsX</fullName>
    </recommendedName>
</protein>
<name>A0ABT9VZ99_9BACI</name>
<evidence type="ECO:0000256" key="8">
    <source>
        <dbReference type="ARBA" id="ARBA00023136"/>
    </source>
</evidence>
<keyword evidence="5 10" id="KW-0132">Cell division</keyword>
<dbReference type="Pfam" id="PF02687">
    <property type="entry name" value="FtsX"/>
    <property type="match status" value="1"/>
</dbReference>
<keyword evidence="8 10" id="KW-0472">Membrane</keyword>
<evidence type="ECO:0000259" key="13">
    <source>
        <dbReference type="Pfam" id="PF18075"/>
    </source>
</evidence>
<evidence type="ECO:0000256" key="2">
    <source>
        <dbReference type="ARBA" id="ARBA00007379"/>
    </source>
</evidence>
<evidence type="ECO:0000256" key="4">
    <source>
        <dbReference type="ARBA" id="ARBA00022475"/>
    </source>
</evidence>
<dbReference type="GO" id="GO:0051301">
    <property type="term" value="P:cell division"/>
    <property type="evidence" value="ECO:0007669"/>
    <property type="project" value="UniProtKB-KW"/>
</dbReference>